<proteinExistence type="predicted"/>
<evidence type="ECO:0000313" key="3">
    <source>
        <dbReference type="Proteomes" id="UP001201812"/>
    </source>
</evidence>
<accession>A0AAD4MQ71</accession>
<comment type="caution">
    <text evidence="2">The sequence shown here is derived from an EMBL/GenBank/DDBJ whole genome shotgun (WGS) entry which is preliminary data.</text>
</comment>
<dbReference type="EMBL" id="JAKKPZ010000150">
    <property type="protein sequence ID" value="KAI1700289.1"/>
    <property type="molecule type" value="Genomic_DNA"/>
</dbReference>
<dbReference type="Proteomes" id="UP001201812">
    <property type="component" value="Unassembled WGS sequence"/>
</dbReference>
<keyword evidence="1" id="KW-0732">Signal</keyword>
<gene>
    <name evidence="2" type="ORF">DdX_16808</name>
</gene>
<evidence type="ECO:0008006" key="4">
    <source>
        <dbReference type="Google" id="ProtNLM"/>
    </source>
</evidence>
<name>A0AAD4MQ71_9BILA</name>
<evidence type="ECO:0000313" key="2">
    <source>
        <dbReference type="EMBL" id="KAI1700289.1"/>
    </source>
</evidence>
<organism evidence="2 3">
    <name type="scientific">Ditylenchus destructor</name>
    <dbReference type="NCBI Taxonomy" id="166010"/>
    <lineage>
        <taxon>Eukaryota</taxon>
        <taxon>Metazoa</taxon>
        <taxon>Ecdysozoa</taxon>
        <taxon>Nematoda</taxon>
        <taxon>Chromadorea</taxon>
        <taxon>Rhabditida</taxon>
        <taxon>Tylenchina</taxon>
        <taxon>Tylenchomorpha</taxon>
        <taxon>Sphaerularioidea</taxon>
        <taxon>Anguinidae</taxon>
        <taxon>Anguininae</taxon>
        <taxon>Ditylenchus</taxon>
    </lineage>
</organism>
<reference evidence="2" key="1">
    <citation type="submission" date="2022-01" db="EMBL/GenBank/DDBJ databases">
        <title>Genome Sequence Resource for Two Populations of Ditylenchus destructor, the Migratory Endoparasitic Phytonematode.</title>
        <authorList>
            <person name="Zhang H."/>
            <person name="Lin R."/>
            <person name="Xie B."/>
        </authorList>
    </citation>
    <scope>NUCLEOTIDE SEQUENCE</scope>
    <source>
        <strain evidence="2">BazhouSP</strain>
    </source>
</reference>
<protein>
    <recommendedName>
        <fullName evidence="4">Saposin B-type domain-containing protein</fullName>
    </recommendedName>
</protein>
<sequence length="178" mass="20554">MSWSLFLLVISSRLIQDIQSAPKAMGDSLDSRFTLCEQCQMLTFSVFWVDGDPNLGVEIVETGCQSEPSMEQFCSQIQGKEVEFASTVQECKKNYTEEQICASATFSVCDASEIEKYWSWKPKAPRACEQCQASVFRITNQLPEELPYERPEYYMMIVESMRVKNILRVIIHQVFDWL</sequence>
<evidence type="ECO:0000256" key="1">
    <source>
        <dbReference type="SAM" id="SignalP"/>
    </source>
</evidence>
<feature type="chain" id="PRO_5041993959" description="Saposin B-type domain-containing protein" evidence="1">
    <location>
        <begin position="21"/>
        <end position="178"/>
    </location>
</feature>
<dbReference type="AlphaFoldDB" id="A0AAD4MQ71"/>
<keyword evidence="3" id="KW-1185">Reference proteome</keyword>
<feature type="signal peptide" evidence="1">
    <location>
        <begin position="1"/>
        <end position="20"/>
    </location>
</feature>